<dbReference type="EMBL" id="PHQP01000022">
    <property type="protein sequence ID" value="RAV34265.1"/>
    <property type="molecule type" value="Genomic_DNA"/>
</dbReference>
<sequence>MGLFIGAREPKALYLGSTPVKAVYLGAKQIWPSWFFVDDFNRSSLGSGYSGSGIDTVNSAFVRVTAGSGRWTRWTTADVAQGDDWVAETVIYDLPDPVQESGIMIGSAESDCVAVMFCPNTLYLGYWKGNAFTELQRLDKPWLKAGSTVRMSRSGQLVTVDIDGSRAASGLIPAAWLQGSGTRKLFLRLNMYRGWLGPSYYSPGLDLLRAR</sequence>
<dbReference type="AlphaFoldDB" id="A0A364VC84"/>
<comment type="caution">
    <text evidence="1">The sequence shown here is derived from an EMBL/GenBank/DDBJ whole genome shotgun (WGS) entry which is preliminary data.</text>
</comment>
<name>A0A364VC84_9CORY</name>
<protein>
    <submittedName>
        <fullName evidence="1">Uncharacterized protein</fullName>
    </submittedName>
</protein>
<organism evidence="1 2">
    <name type="scientific">Corynebacterium heidelbergense</name>
    <dbReference type="NCBI Taxonomy" id="2055947"/>
    <lineage>
        <taxon>Bacteria</taxon>
        <taxon>Bacillati</taxon>
        <taxon>Actinomycetota</taxon>
        <taxon>Actinomycetes</taxon>
        <taxon>Mycobacteriales</taxon>
        <taxon>Corynebacteriaceae</taxon>
        <taxon>Corynebacterium</taxon>
    </lineage>
</organism>
<evidence type="ECO:0000313" key="2">
    <source>
        <dbReference type="Proteomes" id="UP000251047"/>
    </source>
</evidence>
<reference evidence="1 2" key="1">
    <citation type="journal article" date="2018" name="Syst. Appl. Microbiol.">
        <title>Corynebacterium heidelbergense sp. nov., isolated from the preen glands of Egyptian geese (Alopochen aegyptiacus).</title>
        <authorList>
            <person name="Braun M.S."/>
            <person name="Wang E."/>
            <person name="Zimmermann S."/>
            <person name="Wink M."/>
        </authorList>
    </citation>
    <scope>NUCLEOTIDE SEQUENCE [LARGE SCALE GENOMIC DNA]</scope>
    <source>
        <strain evidence="1 2">DSM 104638</strain>
    </source>
</reference>
<accession>A0A364VC84</accession>
<gene>
    <name evidence="1" type="ORF">CWC39_04230</name>
</gene>
<evidence type="ECO:0000313" key="1">
    <source>
        <dbReference type="EMBL" id="RAV34265.1"/>
    </source>
</evidence>
<dbReference type="Proteomes" id="UP000251047">
    <property type="component" value="Unassembled WGS sequence"/>
</dbReference>
<proteinExistence type="predicted"/>